<proteinExistence type="predicted"/>
<dbReference type="CDD" id="cd03506">
    <property type="entry name" value="Delta6-FADS-like"/>
    <property type="match status" value="1"/>
</dbReference>
<dbReference type="InterPro" id="IPR005804">
    <property type="entry name" value="FA_desaturase_dom"/>
</dbReference>
<gene>
    <name evidence="3" type="ORF">I4I81_01085</name>
</gene>
<feature type="region of interest" description="Disordered" evidence="1">
    <location>
        <begin position="371"/>
        <end position="399"/>
    </location>
</feature>
<protein>
    <submittedName>
        <fullName evidence="3">Acyl-CoA desaturase</fullName>
    </submittedName>
</protein>
<comment type="caution">
    <text evidence="3">The sequence shown here is derived from an EMBL/GenBank/DDBJ whole genome shotgun (WGS) entry which is preliminary data.</text>
</comment>
<feature type="compositionally biased region" description="Polar residues" evidence="1">
    <location>
        <begin position="390"/>
        <end position="399"/>
    </location>
</feature>
<dbReference type="PANTHER" id="PTHR19353:SF84">
    <property type="entry name" value="ACYL-COA DELTA-9-DESATURASE, DESB"/>
    <property type="match status" value="1"/>
</dbReference>
<evidence type="ECO:0000256" key="1">
    <source>
        <dbReference type="SAM" id="MobiDB-lite"/>
    </source>
</evidence>
<dbReference type="Proteomes" id="UP000694287">
    <property type="component" value="Unassembled WGS sequence"/>
</dbReference>
<evidence type="ECO:0000259" key="2">
    <source>
        <dbReference type="Pfam" id="PF00487"/>
    </source>
</evidence>
<keyword evidence="4" id="KW-1185">Reference proteome</keyword>
<feature type="compositionally biased region" description="Low complexity" evidence="1">
    <location>
        <begin position="380"/>
        <end position="389"/>
    </location>
</feature>
<sequence length="399" mass="44895">MTSTLDIPTGTPAPPVRTVASRPSPVAAGMTEAQVEELGRRLDAIRDRVVADRGQRDADYIHSIIRKQRYLEVGGRALLFAGILPPAWVAGTAMLSASKILENMELGHNIMHGQWDWMRDPKIHSSTWDWDNTSPAEAWKYTHNYEHHTYTNIVGKDRDVGYGILRMSDEQEWSPYYLFNPLWNALLATFFQWGVALHDLEAERIASGEKTWASVWPQLKAIGRKVRRQFTKDYIVFPALAGPFFLPVLAGNVTANLVRNLWSHAVIFCGHFPDGAVQFSEEQLDDETRGQWYLRQMLGSANLEGGPLFHLMTGNLSFQIEHHLFPDLPSNRYAEIAPEIRAICAEYGLEYTSGPLRKQYAQVLRTINRLALPPEKDTTPDPTTALTPTGSETPDTLAA</sequence>
<dbReference type="InterPro" id="IPR012171">
    <property type="entry name" value="Fatty_acid_desaturase"/>
</dbReference>
<dbReference type="EMBL" id="JADQDK010000001">
    <property type="protein sequence ID" value="MBW0132851.1"/>
    <property type="molecule type" value="Genomic_DNA"/>
</dbReference>
<name>A0ABS6ULQ2_9PSEU</name>
<reference evidence="3 4" key="1">
    <citation type="submission" date="2020-11" db="EMBL/GenBank/DDBJ databases">
        <title>Pseudonocardia abyssalis sp. nov. and Pseudonocardia oceani sp. nov., description and phylogenomic analysis of two novel actinomycetes isolated from the deep Southern Ocean.</title>
        <authorList>
            <person name="Parra J."/>
        </authorList>
    </citation>
    <scope>NUCLEOTIDE SEQUENCE [LARGE SCALE GENOMIC DNA]</scope>
    <source>
        <strain evidence="3 4">KRD-168</strain>
    </source>
</reference>
<accession>A0ABS6ULQ2</accession>
<evidence type="ECO:0000313" key="4">
    <source>
        <dbReference type="Proteomes" id="UP000694287"/>
    </source>
</evidence>
<feature type="domain" description="Fatty acid desaturase" evidence="2">
    <location>
        <begin position="87"/>
        <end position="353"/>
    </location>
</feature>
<organism evidence="3 4">
    <name type="scientific">Pseudonocardia abyssalis</name>
    <dbReference type="NCBI Taxonomy" id="2792008"/>
    <lineage>
        <taxon>Bacteria</taxon>
        <taxon>Bacillati</taxon>
        <taxon>Actinomycetota</taxon>
        <taxon>Actinomycetes</taxon>
        <taxon>Pseudonocardiales</taxon>
        <taxon>Pseudonocardiaceae</taxon>
        <taxon>Pseudonocardia</taxon>
    </lineage>
</organism>
<dbReference type="Pfam" id="PF00487">
    <property type="entry name" value="FA_desaturase"/>
    <property type="match status" value="1"/>
</dbReference>
<feature type="region of interest" description="Disordered" evidence="1">
    <location>
        <begin position="1"/>
        <end position="27"/>
    </location>
</feature>
<evidence type="ECO:0000313" key="3">
    <source>
        <dbReference type="EMBL" id="MBW0132851.1"/>
    </source>
</evidence>
<dbReference type="PANTHER" id="PTHR19353">
    <property type="entry name" value="FATTY ACID DESATURASE 2"/>
    <property type="match status" value="1"/>
</dbReference>